<name>A0A0E9VRP6_ANGAN</name>
<evidence type="ECO:0000313" key="1">
    <source>
        <dbReference type="EMBL" id="JAH80764.1"/>
    </source>
</evidence>
<protein>
    <submittedName>
        <fullName evidence="1">Uncharacterized protein</fullName>
    </submittedName>
</protein>
<accession>A0A0E9VRP6</accession>
<organism evidence="1">
    <name type="scientific">Anguilla anguilla</name>
    <name type="common">European freshwater eel</name>
    <name type="synonym">Muraena anguilla</name>
    <dbReference type="NCBI Taxonomy" id="7936"/>
    <lineage>
        <taxon>Eukaryota</taxon>
        <taxon>Metazoa</taxon>
        <taxon>Chordata</taxon>
        <taxon>Craniata</taxon>
        <taxon>Vertebrata</taxon>
        <taxon>Euteleostomi</taxon>
        <taxon>Actinopterygii</taxon>
        <taxon>Neopterygii</taxon>
        <taxon>Teleostei</taxon>
        <taxon>Anguilliformes</taxon>
        <taxon>Anguillidae</taxon>
        <taxon>Anguilla</taxon>
    </lineage>
</organism>
<sequence length="32" mass="4017">MICFIKFYMAAHDYVLTFIFTSHFLQCKYFWT</sequence>
<dbReference type="AlphaFoldDB" id="A0A0E9VRP6"/>
<reference evidence="1" key="1">
    <citation type="submission" date="2014-11" db="EMBL/GenBank/DDBJ databases">
        <authorList>
            <person name="Amaro Gonzalez C."/>
        </authorList>
    </citation>
    <scope>NUCLEOTIDE SEQUENCE</scope>
</reference>
<reference evidence="1" key="2">
    <citation type="journal article" date="2015" name="Fish Shellfish Immunol.">
        <title>Early steps in the European eel (Anguilla anguilla)-Vibrio vulnificus interaction in the gills: Role of the RtxA13 toxin.</title>
        <authorList>
            <person name="Callol A."/>
            <person name="Pajuelo D."/>
            <person name="Ebbesson L."/>
            <person name="Teles M."/>
            <person name="MacKenzie S."/>
            <person name="Amaro C."/>
        </authorList>
    </citation>
    <scope>NUCLEOTIDE SEQUENCE</scope>
</reference>
<dbReference type="EMBL" id="GBXM01027813">
    <property type="protein sequence ID" value="JAH80764.1"/>
    <property type="molecule type" value="Transcribed_RNA"/>
</dbReference>
<proteinExistence type="predicted"/>